<keyword evidence="1" id="KW-0472">Membrane</keyword>
<feature type="transmembrane region" description="Helical" evidence="1">
    <location>
        <begin position="6"/>
        <end position="28"/>
    </location>
</feature>
<evidence type="ECO:0000256" key="1">
    <source>
        <dbReference type="SAM" id="Phobius"/>
    </source>
</evidence>
<keyword evidence="1" id="KW-0812">Transmembrane</keyword>
<accession>A0A1X7VTN6</accession>
<evidence type="ECO:0000313" key="2">
    <source>
        <dbReference type="EnsemblMetazoa" id="Aqu2.1.42783_001"/>
    </source>
</evidence>
<organism evidence="2">
    <name type="scientific">Amphimedon queenslandica</name>
    <name type="common">Sponge</name>
    <dbReference type="NCBI Taxonomy" id="400682"/>
    <lineage>
        <taxon>Eukaryota</taxon>
        <taxon>Metazoa</taxon>
        <taxon>Porifera</taxon>
        <taxon>Demospongiae</taxon>
        <taxon>Heteroscleromorpha</taxon>
        <taxon>Haplosclerida</taxon>
        <taxon>Niphatidae</taxon>
        <taxon>Amphimedon</taxon>
    </lineage>
</organism>
<sequence length="229" mass="27090">MFFRGLLIISYFYLLHLLISSFFLFSLAQHHPQRPVLSESFNAQIEVIYESIPGNYTVTGEGFIGRDYKKLDQLVNLQTKRFGYPSIYYELKRYDKQRIFRVEEDMREGKYCMTRPFLGPFGEVWDWVSKAKFVGTVKVDGNRFDVWNYTEGIYTQSLWMNRSHIHKPVRYIAESNNINISVVDFKIFHPSPPTDPDEFAIPPICRETMLPTAKHYMNFSQDFDDTENE</sequence>
<dbReference type="EnsemblMetazoa" id="Aqu2.1.42783_001">
    <property type="protein sequence ID" value="Aqu2.1.42783_001"/>
    <property type="gene ID" value="Aqu2.1.42783"/>
</dbReference>
<proteinExistence type="predicted"/>
<name>A0A1X7VTN6_AMPQE</name>
<protein>
    <submittedName>
        <fullName evidence="2">Uncharacterized protein</fullName>
    </submittedName>
</protein>
<dbReference type="AlphaFoldDB" id="A0A1X7VTN6"/>
<reference evidence="2" key="1">
    <citation type="submission" date="2017-05" db="UniProtKB">
        <authorList>
            <consortium name="EnsemblMetazoa"/>
        </authorList>
    </citation>
    <scope>IDENTIFICATION</scope>
</reference>
<dbReference type="InParanoid" id="A0A1X7VTN6"/>
<keyword evidence="1" id="KW-1133">Transmembrane helix</keyword>